<protein>
    <submittedName>
        <fullName evidence="2">Phage minor structural protein</fullName>
    </submittedName>
</protein>
<dbReference type="HOGENOM" id="CLU_112809_0_1_9"/>
<evidence type="ECO:0000313" key="2">
    <source>
        <dbReference type="EMBL" id="EHQ92098.1"/>
    </source>
</evidence>
<dbReference type="Proteomes" id="UP000005104">
    <property type="component" value="Chromosome"/>
</dbReference>
<gene>
    <name evidence="2" type="ORF">DesyoDRAFT_5166</name>
</gene>
<evidence type="ECO:0000256" key="1">
    <source>
        <dbReference type="SAM" id="Coils"/>
    </source>
</evidence>
<proteinExistence type="predicted"/>
<evidence type="ECO:0000313" key="3">
    <source>
        <dbReference type="Proteomes" id="UP000005104"/>
    </source>
</evidence>
<keyword evidence="3" id="KW-1185">Reference proteome</keyword>
<dbReference type="AlphaFoldDB" id="H5Y0B9"/>
<accession>H5Y0B9</accession>
<dbReference type="Pfam" id="PF06810">
    <property type="entry name" value="Phage_scaffold"/>
    <property type="match status" value="1"/>
</dbReference>
<reference evidence="2 3" key="1">
    <citation type="submission" date="2011-11" db="EMBL/GenBank/DDBJ databases">
        <title>The Noncontiguous Finished genome of Desulfosporosinus youngiae DSM 17734.</title>
        <authorList>
            <consortium name="US DOE Joint Genome Institute (JGI-PGF)"/>
            <person name="Lucas S."/>
            <person name="Han J."/>
            <person name="Lapidus A."/>
            <person name="Cheng J.-F."/>
            <person name="Goodwin L."/>
            <person name="Pitluck S."/>
            <person name="Peters L."/>
            <person name="Ovchinnikova G."/>
            <person name="Lu M."/>
            <person name="Land M.L."/>
            <person name="Hauser L."/>
            <person name="Pester M."/>
            <person name="Spring S."/>
            <person name="Ollivier B."/>
            <person name="Rattei T."/>
            <person name="Klenk H.-P."/>
            <person name="Wagner M."/>
            <person name="Loy A."/>
            <person name="Woyke T.J."/>
        </authorList>
    </citation>
    <scope>NUCLEOTIDE SEQUENCE [LARGE SCALE GENOMIC DNA]</scope>
    <source>
        <strain evidence="2 3">DSM 17734</strain>
    </source>
</reference>
<dbReference type="eggNOG" id="ENOG5032H0P">
    <property type="taxonomic scope" value="Bacteria"/>
</dbReference>
<feature type="coiled-coil region" evidence="1">
    <location>
        <begin position="86"/>
        <end position="128"/>
    </location>
</feature>
<name>H5Y0B9_9FIRM</name>
<dbReference type="RefSeq" id="WP_007787330.1">
    <property type="nucleotide sequence ID" value="NZ_CM001441.1"/>
</dbReference>
<dbReference type="EMBL" id="CM001441">
    <property type="protein sequence ID" value="EHQ92098.1"/>
    <property type="molecule type" value="Genomic_DNA"/>
</dbReference>
<organism evidence="2 3">
    <name type="scientific">Desulfosporosinus youngiae DSM 17734</name>
    <dbReference type="NCBI Taxonomy" id="768710"/>
    <lineage>
        <taxon>Bacteria</taxon>
        <taxon>Bacillati</taxon>
        <taxon>Bacillota</taxon>
        <taxon>Clostridia</taxon>
        <taxon>Eubacteriales</taxon>
        <taxon>Desulfitobacteriaceae</taxon>
        <taxon>Desulfosporosinus</taxon>
    </lineage>
</organism>
<dbReference type="InterPro" id="IPR009636">
    <property type="entry name" value="SCAF"/>
</dbReference>
<sequence>MEKHSSQKVRVLLLCRRFGTAGVKEQDITGHDRAKSDDERTIIMNKEQFLALGLREELAVKAAAASQVELRSYIPKLRFDEVNGAKKQLEKDIATRDKQIEDLKKVDTAGLQVEIINLRSENKKAKENYEADVKAITLTNALKLALTGKAHDPDIVASLLDKTKIELNENGSIKVGLDDQLKSLKESKAFLFSEEKKENQGFQFKGVRPVEGSAPKEGFY</sequence>
<dbReference type="STRING" id="768710.DesyoDRAFT_5166"/>
<keyword evidence="1" id="KW-0175">Coiled coil</keyword>